<feature type="compositionally biased region" description="Basic and acidic residues" evidence="1">
    <location>
        <begin position="265"/>
        <end position="277"/>
    </location>
</feature>
<dbReference type="InParanoid" id="A0A1Y2DMR9"/>
<dbReference type="Proteomes" id="UP000193689">
    <property type="component" value="Unassembled WGS sequence"/>
</dbReference>
<dbReference type="OrthoDB" id="5238363at2759"/>
<feature type="region of interest" description="Disordered" evidence="1">
    <location>
        <begin position="248"/>
        <end position="326"/>
    </location>
</feature>
<feature type="compositionally biased region" description="Basic and acidic residues" evidence="1">
    <location>
        <begin position="287"/>
        <end position="302"/>
    </location>
</feature>
<gene>
    <name evidence="2" type="ORF">BCR38DRAFT_441455</name>
</gene>
<sequence>MVMKSARLSRSMLKWLPLRFSVRLPVAGKSFPRTINTGARLRRPSSHPDGNSFDISGSNGAVISEMATTHLPYSDAPVPGKHVHDVSKKYDISFPKNLRKLGVKLLGNYPALSIQFSQHHCFDNNSMRWLDRNVHPAAQTVLDRYIAQKKIPLWYRAISAHGASPLVSSEAKRRIKQALRLALGVHGYDPDGRRIVPDGEESAIKDLYGTLKITCHKSQDLCKMEFANLLKLVKPIVTAAELEMRRDHDDNHITSGSGVAKHRARELYPLREPRKLGEPTQWRGPRKSLDLWRPEEARKSLEPQKPYKPRKAAYGSHEVSSFQQPI</sequence>
<name>A0A1Y2DMR9_9PEZI</name>
<comment type="caution">
    <text evidence="2">The sequence shown here is derived from an EMBL/GenBank/DDBJ whole genome shotgun (WGS) entry which is preliminary data.</text>
</comment>
<dbReference type="RefSeq" id="XP_040712789.1">
    <property type="nucleotide sequence ID" value="XM_040860775.1"/>
</dbReference>
<evidence type="ECO:0000313" key="2">
    <source>
        <dbReference type="EMBL" id="ORY60562.1"/>
    </source>
</evidence>
<keyword evidence="3" id="KW-1185">Reference proteome</keyword>
<proteinExistence type="predicted"/>
<dbReference type="AlphaFoldDB" id="A0A1Y2DMR9"/>
<evidence type="ECO:0000256" key="1">
    <source>
        <dbReference type="SAM" id="MobiDB-lite"/>
    </source>
</evidence>
<dbReference type="EMBL" id="MCFJ01000011">
    <property type="protein sequence ID" value="ORY60562.1"/>
    <property type="molecule type" value="Genomic_DNA"/>
</dbReference>
<organism evidence="2 3">
    <name type="scientific">Pseudomassariella vexata</name>
    <dbReference type="NCBI Taxonomy" id="1141098"/>
    <lineage>
        <taxon>Eukaryota</taxon>
        <taxon>Fungi</taxon>
        <taxon>Dikarya</taxon>
        <taxon>Ascomycota</taxon>
        <taxon>Pezizomycotina</taxon>
        <taxon>Sordariomycetes</taxon>
        <taxon>Xylariomycetidae</taxon>
        <taxon>Amphisphaeriales</taxon>
        <taxon>Pseudomassariaceae</taxon>
        <taxon>Pseudomassariella</taxon>
    </lineage>
</organism>
<protein>
    <submittedName>
        <fullName evidence="2">Uncharacterized protein</fullName>
    </submittedName>
</protein>
<reference evidence="2 3" key="1">
    <citation type="submission" date="2016-07" db="EMBL/GenBank/DDBJ databases">
        <title>Pervasive Adenine N6-methylation of Active Genes in Fungi.</title>
        <authorList>
            <consortium name="DOE Joint Genome Institute"/>
            <person name="Mondo S.J."/>
            <person name="Dannebaum R.O."/>
            <person name="Kuo R.C."/>
            <person name="Labutti K."/>
            <person name="Haridas S."/>
            <person name="Kuo A."/>
            <person name="Salamov A."/>
            <person name="Ahrendt S.R."/>
            <person name="Lipzen A."/>
            <person name="Sullivan W."/>
            <person name="Andreopoulos W.B."/>
            <person name="Clum A."/>
            <person name="Lindquist E."/>
            <person name="Daum C."/>
            <person name="Ramamoorthy G.K."/>
            <person name="Gryganskyi A."/>
            <person name="Culley D."/>
            <person name="Magnuson J.K."/>
            <person name="James T.Y."/>
            <person name="O'Malley M.A."/>
            <person name="Stajich J.E."/>
            <person name="Spatafora J.W."/>
            <person name="Visel A."/>
            <person name="Grigoriev I.V."/>
        </authorList>
    </citation>
    <scope>NUCLEOTIDE SEQUENCE [LARGE SCALE GENOMIC DNA]</scope>
    <source>
        <strain evidence="2 3">CBS 129021</strain>
    </source>
</reference>
<evidence type="ECO:0000313" key="3">
    <source>
        <dbReference type="Proteomes" id="UP000193689"/>
    </source>
</evidence>
<accession>A0A1Y2DMR9</accession>
<dbReference type="GeneID" id="63776987"/>